<feature type="coiled-coil region" evidence="1">
    <location>
        <begin position="449"/>
        <end position="483"/>
    </location>
</feature>
<accession>A0ABQ5EXH2</accession>
<feature type="region of interest" description="Disordered" evidence="2">
    <location>
        <begin position="742"/>
        <end position="796"/>
    </location>
</feature>
<gene>
    <name evidence="3" type="ORF">Tco_0990661</name>
</gene>
<comment type="caution">
    <text evidence="3">The sequence shown here is derived from an EMBL/GenBank/DDBJ whole genome shotgun (WGS) entry which is preliminary data.</text>
</comment>
<evidence type="ECO:0000256" key="1">
    <source>
        <dbReference type="SAM" id="Coils"/>
    </source>
</evidence>
<keyword evidence="4" id="KW-1185">Reference proteome</keyword>
<protein>
    <submittedName>
        <fullName evidence="3">Uncharacterized protein</fullName>
    </submittedName>
</protein>
<proteinExistence type="predicted"/>
<dbReference type="EMBL" id="BQNB010016772">
    <property type="protein sequence ID" value="GJT55607.1"/>
    <property type="molecule type" value="Genomic_DNA"/>
</dbReference>
<sequence length="1090" mass="123990">MESSNSNSKERELQLTQRLAKQRHSHCMAWFEQLETHLRDLYLNSSSHVVDAFKPTFHSFFGEEHQTFRVKMFHNLDQLRLQLERDNLLEVNPRTCLEALRTQFKEFFASKRVNSSEHLNQCQQKDFKEYTFCEPDTYRRDLLENLDTLEAVIHKAVITYGRLQLLSQDVQINPVQAVDDRLIVSKSSGIESENNNALSKSVNETQLQQHESLVTKSTTVEANLTTDVKALDAGSVITESSGTKSDKHDTSISSGTFITHAVDADIRPVNDQVPFAEVQLTAQHNVLANEQQHTEQSEPNYDTYLLEKGDSNTTSDSTNMCHRGGEIDQDAELYQAKSPLLKAGFLKTNDMVEKEVYNELSNRFLQLEKHCISLEISMQQKEESFQSNKPCKNQDAPECCEFFEINDLKAQLQAKTTLICNLKNQIKSVKEASNEAKVKHEIDVLETINIELESSVAKLLAENEKLNKENEHLKQTYKELYDSIKRTRIQTKDHNDSLIAQVNSKTVENADLKAQIQEKVFANVALKNELRKLKGNNMDTKFAKPSILGKPVLQPPRNQSVVRQPNAFKSERPNFSKPRFASQVDVNNVLSKPVTPHYLPKVREYVLAKPHHVIAPGSFRNSQEESYGSNDMAHNHYLEEARKKTQERNRNSKPSVMHTTSLQNTTNGSKPNPRSNNQISRSLPVSKSSCGMSNDVSLVDHSRNSSSFSDSKHFVCSTCHKCVFNANHDNCITKFLKEVNSRAKVQSPKTRNNTKPVEPKSHTQKPSRQIAIGQRFSPKKYSTVHEKPNTPRSGLRWKPMGRIFKIAGLRWIPTGKMFTDYTTKVDSEPPNGSNDDITNPYECDQTLNVSASPTNLSADDVCSHQFRPRSSSIDDASLFNDKMTSVHISSGLALQRYMASADNTSGPLLKEKKAVVQEPVVLTGTHSSTRIDQDTPSISTSQTTQEAQSHVIPTSVEEDDHELHEFEHLEIWKLVPRPDQVMIFTLKWIYKVKLDELGACRYLLQTLGQEKLEFLMKKVGMQSMSPETMKKLADETEELWWGKLWKLLNEDEACLTIKFNNFPKVQVKDLEVHDVSNDEENKAENTKLKQ</sequence>
<evidence type="ECO:0000313" key="4">
    <source>
        <dbReference type="Proteomes" id="UP001151760"/>
    </source>
</evidence>
<feature type="region of interest" description="Disordered" evidence="2">
    <location>
        <begin position="927"/>
        <end position="947"/>
    </location>
</feature>
<feature type="region of interest" description="Disordered" evidence="2">
    <location>
        <begin position="642"/>
        <end position="691"/>
    </location>
</feature>
<reference evidence="3" key="2">
    <citation type="submission" date="2022-01" db="EMBL/GenBank/DDBJ databases">
        <authorList>
            <person name="Yamashiro T."/>
            <person name="Shiraishi A."/>
            <person name="Satake H."/>
            <person name="Nakayama K."/>
        </authorList>
    </citation>
    <scope>NUCLEOTIDE SEQUENCE</scope>
</reference>
<feature type="compositionally biased region" description="Polar residues" evidence="2">
    <location>
        <begin position="652"/>
        <end position="691"/>
    </location>
</feature>
<feature type="compositionally biased region" description="Polar residues" evidence="2">
    <location>
        <begin position="743"/>
        <end position="755"/>
    </location>
</feature>
<evidence type="ECO:0000313" key="3">
    <source>
        <dbReference type="EMBL" id="GJT55607.1"/>
    </source>
</evidence>
<name>A0ABQ5EXH2_9ASTR</name>
<dbReference type="Proteomes" id="UP001151760">
    <property type="component" value="Unassembled WGS sequence"/>
</dbReference>
<reference evidence="3" key="1">
    <citation type="journal article" date="2022" name="Int. J. Mol. Sci.">
        <title>Draft Genome of Tanacetum Coccineum: Genomic Comparison of Closely Related Tanacetum-Family Plants.</title>
        <authorList>
            <person name="Yamashiro T."/>
            <person name="Shiraishi A."/>
            <person name="Nakayama K."/>
            <person name="Satake H."/>
        </authorList>
    </citation>
    <scope>NUCLEOTIDE SEQUENCE</scope>
</reference>
<evidence type="ECO:0000256" key="2">
    <source>
        <dbReference type="SAM" id="MobiDB-lite"/>
    </source>
</evidence>
<organism evidence="3 4">
    <name type="scientific">Tanacetum coccineum</name>
    <dbReference type="NCBI Taxonomy" id="301880"/>
    <lineage>
        <taxon>Eukaryota</taxon>
        <taxon>Viridiplantae</taxon>
        <taxon>Streptophyta</taxon>
        <taxon>Embryophyta</taxon>
        <taxon>Tracheophyta</taxon>
        <taxon>Spermatophyta</taxon>
        <taxon>Magnoliopsida</taxon>
        <taxon>eudicotyledons</taxon>
        <taxon>Gunneridae</taxon>
        <taxon>Pentapetalae</taxon>
        <taxon>asterids</taxon>
        <taxon>campanulids</taxon>
        <taxon>Asterales</taxon>
        <taxon>Asteraceae</taxon>
        <taxon>Asteroideae</taxon>
        <taxon>Anthemideae</taxon>
        <taxon>Anthemidinae</taxon>
        <taxon>Tanacetum</taxon>
    </lineage>
</organism>
<keyword evidence="1" id="KW-0175">Coiled coil</keyword>
<dbReference type="Gene3D" id="1.10.287.1490">
    <property type="match status" value="1"/>
</dbReference>